<dbReference type="FunFam" id="2.40.50.140:FF:000041">
    <property type="entry name" value="Replication protein A subunit"/>
    <property type="match status" value="1"/>
</dbReference>
<feature type="non-terminal residue" evidence="14">
    <location>
        <position position="736"/>
    </location>
</feature>
<dbReference type="EMBL" id="GL433860">
    <property type="protein sequence ID" value="EFN51768.1"/>
    <property type="molecule type" value="Genomic_DNA"/>
</dbReference>
<dbReference type="Pfam" id="PF16900">
    <property type="entry name" value="REPA_OB_2"/>
    <property type="match status" value="1"/>
</dbReference>
<dbReference type="PANTHER" id="PTHR47165">
    <property type="entry name" value="OS03G0429900 PROTEIN"/>
    <property type="match status" value="1"/>
</dbReference>
<dbReference type="GO" id="GO:0006260">
    <property type="term" value="P:DNA replication"/>
    <property type="evidence" value="ECO:0007669"/>
    <property type="project" value="UniProtKB-KW"/>
</dbReference>
<dbReference type="PANTHER" id="PTHR47165:SF4">
    <property type="entry name" value="OS03G0429900 PROTEIN"/>
    <property type="match status" value="1"/>
</dbReference>
<sequence length="736" mass="79648">MATIHQLKSRGTLEDSVSLKVAGELRMDNGKIKCQLTDGKENIQTVFTSQMAREFGGELKSESLVRVHEGSISAIGDSHVLIVAKAELLQGGPGAAGEPASGAAEVAKQEPVSMQIEAAKTPAAALKSSAALSKSSPCITPASHPTPPSAGWGQKMGSATKRPLQPISALNPYNNNWAIKAKVVSKGSKRSFSRGSVFSAEVVDEQGTTIEATFWREAADHAYELLEEGKVYIFGRGNVKPADKRYSRVRNDYALHFDTASELESCADDIDTSKMHVKMEFVPIEQLAAFVDKKMMVDIVGVVMDVKPLGSVKRKTDQVELSRRDITLVDQSLKTVVLTMWGNAAEAAGREIEELVQQAPVVAITACLSSLQRSAVLINPDVPEAVALRQWYDSSGRGAAMSHVGEGLATALKHSGSSAGQERASLELFRAAAPATTQDKPHYSTVTATFAMVNPDQALFYMANPENNRKASTTAPRLCPGFMGLLCALCVLVVEQGPGQYFCEYDGTTLSSMVRRYIFNAKVMDVSGECSVQVFNEQAEQLLEMKADELAELRETDAKQFQEVLKSVLWKDNVLRLKAQAQCFEEDVEIGFIAGGISNALFKVAPALPPPEAPSEGRRAVLPPVAFRIYGDNTEQRVMFCVGDPGYITFAYCKQQAAEVGYIPAVPHMQPEELAGPEFVPTIAASLRRFHDIPAPRQQVFANFDFAAMRAEVQTVEAAAAAMHSPVVFAHNDLLS</sequence>
<dbReference type="Pfam" id="PF08646">
    <property type="entry name" value="Rep_fac-A_C"/>
    <property type="match status" value="1"/>
</dbReference>
<keyword evidence="6" id="KW-0862">Zinc</keyword>
<evidence type="ECO:0000259" key="11">
    <source>
        <dbReference type="Pfam" id="PF02721"/>
    </source>
</evidence>
<dbReference type="eggNOG" id="KOG0851">
    <property type="taxonomic scope" value="Eukaryota"/>
</dbReference>
<dbReference type="SUPFAM" id="SSF56112">
    <property type="entry name" value="Protein kinase-like (PK-like)"/>
    <property type="match status" value="1"/>
</dbReference>
<dbReference type="GO" id="GO:0003677">
    <property type="term" value="F:DNA binding"/>
    <property type="evidence" value="ECO:0007669"/>
    <property type="project" value="UniProtKB-KW"/>
</dbReference>
<dbReference type="InterPro" id="IPR013955">
    <property type="entry name" value="Rep_factor-A_C"/>
</dbReference>
<keyword evidence="7" id="KW-0238">DNA-binding</keyword>
<dbReference type="InterPro" id="IPR011009">
    <property type="entry name" value="Kinase-like_dom_sf"/>
</dbReference>
<keyword evidence="4" id="KW-0479">Metal-binding</keyword>
<dbReference type="InterPro" id="IPR031657">
    <property type="entry name" value="REPA_OB_2"/>
</dbReference>
<dbReference type="KEGG" id="cvr:CHLNCDRAFT_59111"/>
<dbReference type="GeneID" id="17351196"/>
<evidence type="ECO:0000313" key="14">
    <source>
        <dbReference type="EMBL" id="EFN51768.1"/>
    </source>
</evidence>
<dbReference type="CDD" id="cd04475">
    <property type="entry name" value="RPA1_DBD_B"/>
    <property type="match status" value="1"/>
</dbReference>
<evidence type="ECO:0008006" key="16">
    <source>
        <dbReference type="Google" id="ProtNLM"/>
    </source>
</evidence>
<dbReference type="SUPFAM" id="SSF50249">
    <property type="entry name" value="Nucleic acid-binding proteins"/>
    <property type="match status" value="3"/>
</dbReference>
<keyword evidence="8" id="KW-0233">DNA recombination</keyword>
<evidence type="ECO:0000259" key="13">
    <source>
        <dbReference type="Pfam" id="PF16900"/>
    </source>
</evidence>
<feature type="domain" description="Replication factor A C-terminal" evidence="12">
    <location>
        <begin position="444"/>
        <end position="588"/>
    </location>
</feature>
<dbReference type="GO" id="GO:0006310">
    <property type="term" value="P:DNA recombination"/>
    <property type="evidence" value="ECO:0007669"/>
    <property type="project" value="UniProtKB-KW"/>
</dbReference>
<dbReference type="CDD" id="cd04474">
    <property type="entry name" value="RPA1_DBD_A"/>
    <property type="match status" value="1"/>
</dbReference>
<dbReference type="GO" id="GO:0005634">
    <property type="term" value="C:nucleus"/>
    <property type="evidence" value="ECO:0007669"/>
    <property type="project" value="UniProtKB-SubCell"/>
</dbReference>
<dbReference type="CDD" id="cd04476">
    <property type="entry name" value="RPA1_DBD_C"/>
    <property type="match status" value="1"/>
</dbReference>
<evidence type="ECO:0000256" key="10">
    <source>
        <dbReference type="SAM" id="MobiDB-lite"/>
    </source>
</evidence>
<dbReference type="Gene3D" id="2.40.50.140">
    <property type="entry name" value="Nucleic acid-binding proteins"/>
    <property type="match status" value="3"/>
</dbReference>
<feature type="region of interest" description="Disordered" evidence="10">
    <location>
        <begin position="136"/>
        <end position="158"/>
    </location>
</feature>
<evidence type="ECO:0000256" key="1">
    <source>
        <dbReference type="ARBA" id="ARBA00004123"/>
    </source>
</evidence>
<dbReference type="Pfam" id="PF02721">
    <property type="entry name" value="DUF223"/>
    <property type="match status" value="1"/>
</dbReference>
<accession>E1ZQS6</accession>
<dbReference type="InterPro" id="IPR003871">
    <property type="entry name" value="RFA1B/D_OB_1st"/>
</dbReference>
<evidence type="ECO:0000256" key="8">
    <source>
        <dbReference type="ARBA" id="ARBA00023172"/>
    </source>
</evidence>
<gene>
    <name evidence="14" type="ORF">CHLNCDRAFT_59111</name>
</gene>
<reference evidence="14 15" key="1">
    <citation type="journal article" date="2010" name="Plant Cell">
        <title>The Chlorella variabilis NC64A genome reveals adaptation to photosymbiosis, coevolution with viruses, and cryptic sex.</title>
        <authorList>
            <person name="Blanc G."/>
            <person name="Duncan G."/>
            <person name="Agarkova I."/>
            <person name="Borodovsky M."/>
            <person name="Gurnon J."/>
            <person name="Kuo A."/>
            <person name="Lindquist E."/>
            <person name="Lucas S."/>
            <person name="Pangilinan J."/>
            <person name="Polle J."/>
            <person name="Salamov A."/>
            <person name="Terry A."/>
            <person name="Yamada T."/>
            <person name="Dunigan D.D."/>
            <person name="Grigoriev I.V."/>
            <person name="Claverie J.M."/>
            <person name="Van Etten J.L."/>
        </authorList>
    </citation>
    <scope>NUCLEOTIDE SEQUENCE [LARGE SCALE GENOMIC DNA]</scope>
    <source>
        <strain evidence="14 15">NC64A</strain>
    </source>
</reference>
<evidence type="ECO:0000259" key="12">
    <source>
        <dbReference type="Pfam" id="PF08646"/>
    </source>
</evidence>
<dbReference type="FunCoup" id="E1ZQS6">
    <property type="interactions" value="417"/>
</dbReference>
<organism evidence="15">
    <name type="scientific">Chlorella variabilis</name>
    <name type="common">Green alga</name>
    <dbReference type="NCBI Taxonomy" id="554065"/>
    <lineage>
        <taxon>Eukaryota</taxon>
        <taxon>Viridiplantae</taxon>
        <taxon>Chlorophyta</taxon>
        <taxon>core chlorophytes</taxon>
        <taxon>Trebouxiophyceae</taxon>
        <taxon>Chlorellales</taxon>
        <taxon>Chlorellaceae</taxon>
        <taxon>Chlorella clade</taxon>
        <taxon>Chlorella</taxon>
    </lineage>
</organism>
<comment type="subcellular location">
    <subcellularLocation>
        <location evidence="1">Nucleus</location>
    </subcellularLocation>
</comment>
<dbReference type="AlphaFoldDB" id="E1ZQS6"/>
<evidence type="ECO:0000256" key="3">
    <source>
        <dbReference type="ARBA" id="ARBA00022705"/>
    </source>
</evidence>
<dbReference type="InterPro" id="IPR012340">
    <property type="entry name" value="NA-bd_OB-fold"/>
</dbReference>
<dbReference type="Gene3D" id="3.90.1200.10">
    <property type="match status" value="1"/>
</dbReference>
<evidence type="ECO:0000256" key="7">
    <source>
        <dbReference type="ARBA" id="ARBA00023125"/>
    </source>
</evidence>
<evidence type="ECO:0000256" key="4">
    <source>
        <dbReference type="ARBA" id="ARBA00022723"/>
    </source>
</evidence>
<dbReference type="InParanoid" id="E1ZQS6"/>
<dbReference type="RefSeq" id="XP_005843870.1">
    <property type="nucleotide sequence ID" value="XM_005843808.1"/>
</dbReference>
<name>E1ZQS6_CHLVA</name>
<evidence type="ECO:0000256" key="5">
    <source>
        <dbReference type="ARBA" id="ARBA00022771"/>
    </source>
</evidence>
<keyword evidence="9" id="KW-0539">Nucleus</keyword>
<evidence type="ECO:0000256" key="6">
    <source>
        <dbReference type="ARBA" id="ARBA00022833"/>
    </source>
</evidence>
<proteinExistence type="inferred from homology"/>
<evidence type="ECO:0000256" key="9">
    <source>
        <dbReference type="ARBA" id="ARBA00023242"/>
    </source>
</evidence>
<dbReference type="FunFam" id="2.40.50.140:FF:000064">
    <property type="entry name" value="Replication protein A subunit"/>
    <property type="match status" value="1"/>
</dbReference>
<keyword evidence="15" id="KW-1185">Reference proteome</keyword>
<keyword evidence="5" id="KW-0863">Zinc-finger</keyword>
<dbReference type="Proteomes" id="UP000008141">
    <property type="component" value="Unassembled WGS sequence"/>
</dbReference>
<dbReference type="GO" id="GO:0008270">
    <property type="term" value="F:zinc ion binding"/>
    <property type="evidence" value="ECO:0007669"/>
    <property type="project" value="UniProtKB-KW"/>
</dbReference>
<feature type="domain" description="Replication protein A 70 kDa DNA-binding subunit B/D first OB fold" evidence="11">
    <location>
        <begin position="165"/>
        <end position="264"/>
    </location>
</feature>
<evidence type="ECO:0000256" key="2">
    <source>
        <dbReference type="ARBA" id="ARBA00005690"/>
    </source>
</evidence>
<keyword evidence="3" id="KW-0235">DNA replication</keyword>
<protein>
    <recommendedName>
        <fullName evidence="16">Replication protein A subunit</fullName>
    </recommendedName>
</protein>
<comment type="similarity">
    <text evidence="2">Belongs to the replication factor A protein 1 family.</text>
</comment>
<evidence type="ECO:0000313" key="15">
    <source>
        <dbReference type="Proteomes" id="UP000008141"/>
    </source>
</evidence>
<feature type="domain" description="Replication protein A OB" evidence="13">
    <location>
        <begin position="291"/>
        <end position="367"/>
    </location>
</feature>
<dbReference type="STRING" id="554065.E1ZQS6"/>
<dbReference type="OrthoDB" id="1751331at2759"/>
<dbReference type="InterPro" id="IPR047192">
    <property type="entry name" value="Euk_RPA1_DBD_C"/>
</dbReference>